<reference evidence="2 3" key="1">
    <citation type="submission" date="2016-10" db="EMBL/GenBank/DDBJ databases">
        <authorList>
            <person name="de Groot N.N."/>
        </authorList>
    </citation>
    <scope>NUCLEOTIDE SEQUENCE [LARGE SCALE GENOMIC DNA]</scope>
    <source>
        <strain evidence="2 3">DSM 24956</strain>
    </source>
</reference>
<dbReference type="Proteomes" id="UP000199595">
    <property type="component" value="Unassembled WGS sequence"/>
</dbReference>
<name>A0A1H3GX23_9FLAO</name>
<protein>
    <submittedName>
        <fullName evidence="2">Uncharacterized protein</fullName>
    </submittedName>
</protein>
<proteinExistence type="predicted"/>
<sequence>MNLSFKYDLDIYIESIKLNNSSYKKNSITREDYATECKETVELIKGIIERECLLYHRSCYSFREFLWILVDEQKLFPESTPEDIAYLGIHWEVTHKNAYTALKLWTKSTTIALMSILKRSTTDENSYYAWELKKRTHQFNDSILSENVKDRFTKRRKDDIQDCLQEIEKLKDDISFHSSTKYNNYKEKVQSLNEQIIIYENNIQKVNKMEAFYKKYTK</sequence>
<gene>
    <name evidence="2" type="ORF">SAMN05444411_1207</name>
</gene>
<dbReference type="STRING" id="762486.SAMN05444411_1207"/>
<evidence type="ECO:0000256" key="1">
    <source>
        <dbReference type="SAM" id="Coils"/>
    </source>
</evidence>
<dbReference type="AlphaFoldDB" id="A0A1H3GX23"/>
<keyword evidence="1" id="KW-0175">Coiled coil</keyword>
<keyword evidence="3" id="KW-1185">Reference proteome</keyword>
<dbReference type="RefSeq" id="WP_139170991.1">
    <property type="nucleotide sequence ID" value="NZ_FNNJ01000020.1"/>
</dbReference>
<dbReference type="EMBL" id="FNNJ01000020">
    <property type="protein sequence ID" value="SDY07866.1"/>
    <property type="molecule type" value="Genomic_DNA"/>
</dbReference>
<evidence type="ECO:0000313" key="2">
    <source>
        <dbReference type="EMBL" id="SDY07866.1"/>
    </source>
</evidence>
<accession>A0A1H3GX23</accession>
<feature type="coiled-coil region" evidence="1">
    <location>
        <begin position="182"/>
        <end position="209"/>
    </location>
</feature>
<organism evidence="2 3">
    <name type="scientific">Lutibacter oricola</name>
    <dbReference type="NCBI Taxonomy" id="762486"/>
    <lineage>
        <taxon>Bacteria</taxon>
        <taxon>Pseudomonadati</taxon>
        <taxon>Bacteroidota</taxon>
        <taxon>Flavobacteriia</taxon>
        <taxon>Flavobacteriales</taxon>
        <taxon>Flavobacteriaceae</taxon>
        <taxon>Lutibacter</taxon>
    </lineage>
</organism>
<evidence type="ECO:0000313" key="3">
    <source>
        <dbReference type="Proteomes" id="UP000199595"/>
    </source>
</evidence>